<dbReference type="KEGG" id="dpx:DAPPUDRAFT_117652"/>
<sequence>MEGYHLNPAKCVAFFTSLVALGCMIGLAVMVSTMHHCPARPPCPTTDSTQQQQPDLFENRIGHQTLKQPSFYGNVIEDTTTSITTSETHSQKKSPITDPKKIMTMDIKPNLNDDFQSSSDTPSMETILEKISQQTPSTNMAETMSPDFQSSSDSEMQTILSNTLQETVPGIVDDEDKTLAVILEHVSQEIPSTDSEESSKIQNFAEKMKKAMEIVPEVMDGDNTLTLNFVREVNDSPKTNKSYTMIVAYYIFENGITEEKVTGDGPTSGDGLFRTNLPDESIIEETTGPILEKDIEKPVGPTEPKYKMDIKEEAVGLGSVDIVDNTLKEHIKTDSSVTEPKYKMDIKEEAVGLGSVDIVDNTLKENNNIDSSPATEPKYKLDIKEEAVGLGSVDVVDNTLKENNNIDSSPATGPKYKLDIKEEAVSLGIVDVDNTLKETTSTALTVVDPSSPAVQSGSTKK</sequence>
<organism evidence="2 3">
    <name type="scientific">Daphnia pulex</name>
    <name type="common">Water flea</name>
    <dbReference type="NCBI Taxonomy" id="6669"/>
    <lineage>
        <taxon>Eukaryota</taxon>
        <taxon>Metazoa</taxon>
        <taxon>Ecdysozoa</taxon>
        <taxon>Arthropoda</taxon>
        <taxon>Crustacea</taxon>
        <taxon>Branchiopoda</taxon>
        <taxon>Diplostraca</taxon>
        <taxon>Cladocera</taxon>
        <taxon>Anomopoda</taxon>
        <taxon>Daphniidae</taxon>
        <taxon>Daphnia</taxon>
    </lineage>
</organism>
<dbReference type="InParanoid" id="E9HTD3"/>
<keyword evidence="1" id="KW-0472">Membrane</keyword>
<dbReference type="Proteomes" id="UP000000305">
    <property type="component" value="Unassembled WGS sequence"/>
</dbReference>
<gene>
    <name evidence="2" type="ORF">DAPPUDRAFT_117652</name>
</gene>
<keyword evidence="1" id="KW-0812">Transmembrane</keyword>
<keyword evidence="1" id="KW-1133">Transmembrane helix</keyword>
<proteinExistence type="predicted"/>
<dbReference type="PhylomeDB" id="E9HTD3"/>
<dbReference type="eggNOG" id="ENOG502RVKR">
    <property type="taxonomic scope" value="Eukaryota"/>
</dbReference>
<dbReference type="AlphaFoldDB" id="E9HTD3"/>
<dbReference type="EMBL" id="GL732770">
    <property type="protein sequence ID" value="EFX65002.1"/>
    <property type="molecule type" value="Genomic_DNA"/>
</dbReference>
<name>E9HTD3_DAPPU</name>
<dbReference type="HOGENOM" id="CLU_034973_0_0_1"/>
<evidence type="ECO:0000256" key="1">
    <source>
        <dbReference type="SAM" id="Phobius"/>
    </source>
</evidence>
<evidence type="ECO:0000313" key="2">
    <source>
        <dbReference type="EMBL" id="EFX65002.1"/>
    </source>
</evidence>
<keyword evidence="3" id="KW-1185">Reference proteome</keyword>
<protein>
    <submittedName>
        <fullName evidence="2">Uncharacterized protein</fullName>
    </submittedName>
</protein>
<feature type="transmembrane region" description="Helical" evidence="1">
    <location>
        <begin position="12"/>
        <end position="34"/>
    </location>
</feature>
<accession>E9HTD3</accession>
<reference evidence="2 3" key="1">
    <citation type="journal article" date="2011" name="Science">
        <title>The ecoresponsive genome of Daphnia pulex.</title>
        <authorList>
            <person name="Colbourne J.K."/>
            <person name="Pfrender M.E."/>
            <person name="Gilbert D."/>
            <person name="Thomas W.K."/>
            <person name="Tucker A."/>
            <person name="Oakley T.H."/>
            <person name="Tokishita S."/>
            <person name="Aerts A."/>
            <person name="Arnold G.J."/>
            <person name="Basu M.K."/>
            <person name="Bauer D.J."/>
            <person name="Caceres C.E."/>
            <person name="Carmel L."/>
            <person name="Casola C."/>
            <person name="Choi J.H."/>
            <person name="Detter J.C."/>
            <person name="Dong Q."/>
            <person name="Dusheyko S."/>
            <person name="Eads B.D."/>
            <person name="Frohlich T."/>
            <person name="Geiler-Samerotte K.A."/>
            <person name="Gerlach D."/>
            <person name="Hatcher P."/>
            <person name="Jogdeo S."/>
            <person name="Krijgsveld J."/>
            <person name="Kriventseva E.V."/>
            <person name="Kultz D."/>
            <person name="Laforsch C."/>
            <person name="Lindquist E."/>
            <person name="Lopez J."/>
            <person name="Manak J.R."/>
            <person name="Muller J."/>
            <person name="Pangilinan J."/>
            <person name="Patwardhan R.P."/>
            <person name="Pitluck S."/>
            <person name="Pritham E.J."/>
            <person name="Rechtsteiner A."/>
            <person name="Rho M."/>
            <person name="Rogozin I.B."/>
            <person name="Sakarya O."/>
            <person name="Salamov A."/>
            <person name="Schaack S."/>
            <person name="Shapiro H."/>
            <person name="Shiga Y."/>
            <person name="Skalitzky C."/>
            <person name="Smith Z."/>
            <person name="Souvorov A."/>
            <person name="Sung W."/>
            <person name="Tang Z."/>
            <person name="Tsuchiya D."/>
            <person name="Tu H."/>
            <person name="Vos H."/>
            <person name="Wang M."/>
            <person name="Wolf Y.I."/>
            <person name="Yamagata H."/>
            <person name="Yamada T."/>
            <person name="Ye Y."/>
            <person name="Shaw J.R."/>
            <person name="Andrews J."/>
            <person name="Crease T.J."/>
            <person name="Tang H."/>
            <person name="Lucas S.M."/>
            <person name="Robertson H.M."/>
            <person name="Bork P."/>
            <person name="Koonin E.V."/>
            <person name="Zdobnov E.M."/>
            <person name="Grigoriev I.V."/>
            <person name="Lynch M."/>
            <person name="Boore J.L."/>
        </authorList>
    </citation>
    <scope>NUCLEOTIDE SEQUENCE [LARGE SCALE GENOMIC DNA]</scope>
</reference>
<evidence type="ECO:0000313" key="3">
    <source>
        <dbReference type="Proteomes" id="UP000000305"/>
    </source>
</evidence>